<feature type="compositionally biased region" description="Low complexity" evidence="17">
    <location>
        <begin position="510"/>
        <end position="524"/>
    </location>
</feature>
<feature type="region of interest" description="Disordered" evidence="17">
    <location>
        <begin position="563"/>
        <end position="582"/>
    </location>
</feature>
<proteinExistence type="inferred from homology"/>
<dbReference type="GO" id="GO:0045177">
    <property type="term" value="C:apical part of cell"/>
    <property type="evidence" value="ECO:0007669"/>
    <property type="project" value="UniProtKB-ARBA"/>
</dbReference>
<feature type="compositionally biased region" description="Low complexity" evidence="17">
    <location>
        <begin position="475"/>
        <end position="496"/>
    </location>
</feature>
<keyword evidence="5" id="KW-0963">Cytoplasm</keyword>
<evidence type="ECO:0000313" key="21">
    <source>
        <dbReference type="RefSeq" id="XP_029656168.1"/>
    </source>
</evidence>
<dbReference type="SMART" id="SM00220">
    <property type="entry name" value="S_TKc"/>
    <property type="match status" value="1"/>
</dbReference>
<keyword evidence="13" id="KW-0460">Magnesium</keyword>
<dbReference type="GO" id="GO:0005737">
    <property type="term" value="C:cytoplasm"/>
    <property type="evidence" value="ECO:0007669"/>
    <property type="project" value="UniProtKB-SubCell"/>
</dbReference>
<dbReference type="InterPro" id="IPR050839">
    <property type="entry name" value="Rho-assoc_Ser/Thr_Kinase"/>
</dbReference>
<evidence type="ECO:0000256" key="7">
    <source>
        <dbReference type="ARBA" id="ARBA00022553"/>
    </source>
</evidence>
<reference evidence="21" key="1">
    <citation type="submission" date="2025-08" db="UniProtKB">
        <authorList>
            <consortium name="RefSeq"/>
        </authorList>
    </citation>
    <scope>IDENTIFICATION</scope>
</reference>
<dbReference type="InterPro" id="IPR008271">
    <property type="entry name" value="Ser/Thr_kinase_AS"/>
</dbReference>
<evidence type="ECO:0000313" key="20">
    <source>
        <dbReference type="Proteomes" id="UP000515154"/>
    </source>
</evidence>
<keyword evidence="9" id="KW-0479">Metal-binding</keyword>
<keyword evidence="8" id="KW-0808">Transferase</keyword>
<dbReference type="PROSITE" id="PS00107">
    <property type="entry name" value="PROTEIN_KINASE_ATP"/>
    <property type="match status" value="1"/>
</dbReference>
<dbReference type="Proteomes" id="UP000515154">
    <property type="component" value="Unplaced"/>
</dbReference>
<feature type="compositionally biased region" description="Low complexity" evidence="17">
    <location>
        <begin position="122"/>
        <end position="131"/>
    </location>
</feature>
<protein>
    <recommendedName>
        <fullName evidence="4">non-specific serine/threonine protein kinase</fullName>
        <ecNumber evidence="4">2.7.11.1</ecNumber>
    </recommendedName>
</protein>
<evidence type="ECO:0000256" key="15">
    <source>
        <dbReference type="ARBA" id="ARBA00048679"/>
    </source>
</evidence>
<evidence type="ECO:0000256" key="12">
    <source>
        <dbReference type="ARBA" id="ARBA00022840"/>
    </source>
</evidence>
<dbReference type="GO" id="GO:0004674">
    <property type="term" value="F:protein serine/threonine kinase activity"/>
    <property type="evidence" value="ECO:0007669"/>
    <property type="project" value="UniProtKB-KW"/>
</dbReference>
<evidence type="ECO:0000256" key="2">
    <source>
        <dbReference type="ARBA" id="ARBA00004496"/>
    </source>
</evidence>
<dbReference type="AlphaFoldDB" id="A0A6P7TWQ1"/>
<feature type="compositionally biased region" description="Polar residues" evidence="17">
    <location>
        <begin position="1"/>
        <end position="19"/>
    </location>
</feature>
<feature type="compositionally biased region" description="Polar residues" evidence="17">
    <location>
        <begin position="390"/>
        <end position="405"/>
    </location>
</feature>
<feature type="compositionally biased region" description="Low complexity" evidence="17">
    <location>
        <begin position="158"/>
        <end position="178"/>
    </location>
</feature>
<evidence type="ECO:0000256" key="17">
    <source>
        <dbReference type="SAM" id="MobiDB-lite"/>
    </source>
</evidence>
<dbReference type="GO" id="GO:0005524">
    <property type="term" value="F:ATP binding"/>
    <property type="evidence" value="ECO:0007669"/>
    <property type="project" value="UniProtKB-UniRule"/>
</dbReference>
<comment type="similarity">
    <text evidence="3">Belongs to the protein kinase superfamily. AGC Ser/Thr protein kinase family.</text>
</comment>
<keyword evidence="12 16" id="KW-0067">ATP-binding</keyword>
<feature type="binding site" evidence="16">
    <location>
        <position position="727"/>
    </location>
    <ligand>
        <name>ATP</name>
        <dbReference type="ChEBI" id="CHEBI:30616"/>
    </ligand>
</feature>
<dbReference type="InterPro" id="IPR000719">
    <property type="entry name" value="Prot_kinase_dom"/>
</dbReference>
<evidence type="ECO:0000259" key="19">
    <source>
        <dbReference type="PROSITE" id="PS51285"/>
    </source>
</evidence>
<feature type="compositionally biased region" description="Low complexity" evidence="17">
    <location>
        <begin position="20"/>
        <end position="29"/>
    </location>
</feature>
<comment type="cofactor">
    <cofactor evidence="1">
        <name>Mg(2+)</name>
        <dbReference type="ChEBI" id="CHEBI:18420"/>
    </cofactor>
</comment>
<feature type="region of interest" description="Disordered" evidence="17">
    <location>
        <begin position="329"/>
        <end position="410"/>
    </location>
</feature>
<feature type="domain" description="AGC-kinase C-terminal" evidence="19">
    <location>
        <begin position="1000"/>
        <end position="1068"/>
    </location>
</feature>
<dbReference type="GO" id="GO:0009653">
    <property type="term" value="P:anatomical structure morphogenesis"/>
    <property type="evidence" value="ECO:0007669"/>
    <property type="project" value="UniProtKB-ARBA"/>
</dbReference>
<dbReference type="GO" id="GO:0071944">
    <property type="term" value="C:cell periphery"/>
    <property type="evidence" value="ECO:0007669"/>
    <property type="project" value="UniProtKB-ARBA"/>
</dbReference>
<dbReference type="GO" id="GO:0046872">
    <property type="term" value="F:metal ion binding"/>
    <property type="evidence" value="ECO:0007669"/>
    <property type="project" value="UniProtKB-KW"/>
</dbReference>
<feature type="region of interest" description="Disordered" evidence="17">
    <location>
        <begin position="114"/>
        <end position="181"/>
    </location>
</feature>
<feature type="compositionally biased region" description="Polar residues" evidence="17">
    <location>
        <begin position="132"/>
        <end position="157"/>
    </location>
</feature>
<feature type="compositionally biased region" description="Low complexity" evidence="17">
    <location>
        <begin position="36"/>
        <end position="50"/>
    </location>
</feature>
<dbReference type="FunFam" id="3.30.200.20:FF:000391">
    <property type="entry name" value="Large tumor suppressor kinase 1"/>
    <property type="match status" value="1"/>
</dbReference>
<dbReference type="PANTHER" id="PTHR22988:SF76">
    <property type="entry name" value="CHROMOSOME UNDETERMINED SCAFFOLD_135, WHOLE GENOME SHOTGUN SEQUENCE"/>
    <property type="match status" value="1"/>
</dbReference>
<sequence>MSPGKNDNGSCTQSQSPVLQQQQQQQQQQVNQIYTSSASTSTSAGNSNHSSGGGSGPSCVTLPLRVPAKKQVGDQSHLPPHSIPQQLVHPWRHTQTQAPVQVWESGRATVPLHLSTSHHHQQQQQQQHHTQPPTASVNPIQLHRGSSPNTFSPSYHIQQQQQQQQHQQQQKEQQQHQQFAAPNVQALSHQLKALNISPNNIQLSPCMNESRFSKLTIQIPQGMTKPMHTLYFQHNNQGNERSHLIAAQVQRAPVCETQISLSSCNNITASGHTGIGISSGGAVAAGGSGESIHINLPRKKAPSPPGPVQAWGAKQPAIIMNSVKSREVQKPKLQTATAPLTAPVSSSPSSSTTTAVTTLSSSSSSSTASTTTTATSGSSQSYISSVQTTILPPNQTQGRQQTASPTKRDVRIKILVPNSLQIDIKNQGANPLYSQNPTAPSFHLDFYQRPPSDTTSSTPRSDSPVSRATNQSPMSIQSTTSVQSTTSTPSSGSDIPSKPPPPYPGRILNITQSSSPPIPTQTSSKLLAPCPVKPIPIQQAPPNVVPSDNFGSSSVNTQVTQTSMYERPSLSNRRSSMENNQKEEWCAVERTHTESAEEREEKHRCTSPIPEWKSEYRSPDQERVRNYSPQAYKFFMEQHVENVMKSTTQRMWRRMQLENEMSKVGLSSNAQQQMRKILHQKESNYIRLKRAKLEKHMFEKLTTLGIGAFGEVALVRKKDMGQLYAMKTLRKSDVLQRNQVAHVKAERDILAEADNEWVVKLYYSFQDKDFLYFVMDYVPGGDLMGLLIKYEIFEEHLAQFYIAELVLAIESVHKMGFIHRDIKPDNILIDREGHIKLTDFGLSTGFRWTHNSKYYQKDGCHPRQGSMDVVLKEESCCCDQLKPLEVKYQEQRQRCLAHSLVGTPNYIAPEVLIRSGYTMCCDWWSVGVILYEMLVGQPPFYAANPAETQYKVINWQEHLHVPFKKLSSASTDLMLSLLSDPSQRLGRNGADEIKHHAFFDGLSFNGLRQQPAPYAPTILYPTDTSNFDPVDLDKLQKDNNDGHHSQLPPEHGFFEFTFRRFFDDGGHPYPDRSTVFV</sequence>
<dbReference type="Pfam" id="PF00069">
    <property type="entry name" value="Pkinase"/>
    <property type="match status" value="2"/>
</dbReference>
<comment type="subcellular location">
    <subcellularLocation>
        <location evidence="2">Cytoplasm</location>
    </subcellularLocation>
</comment>
<dbReference type="FunFam" id="1.10.510.10:FF:000086">
    <property type="entry name" value="Non-specific serine/threonine protein kinase"/>
    <property type="match status" value="1"/>
</dbReference>
<dbReference type="CDD" id="cd21778">
    <property type="entry name" value="MobB_LATS1"/>
    <property type="match status" value="1"/>
</dbReference>
<organism evidence="20 21">
    <name type="scientific">Octopus sinensis</name>
    <name type="common">East Asian common octopus</name>
    <dbReference type="NCBI Taxonomy" id="2607531"/>
    <lineage>
        <taxon>Eukaryota</taxon>
        <taxon>Metazoa</taxon>
        <taxon>Spiralia</taxon>
        <taxon>Lophotrochozoa</taxon>
        <taxon>Mollusca</taxon>
        <taxon>Cephalopoda</taxon>
        <taxon>Coleoidea</taxon>
        <taxon>Octopodiformes</taxon>
        <taxon>Octopoda</taxon>
        <taxon>Incirrata</taxon>
        <taxon>Octopodidae</taxon>
        <taxon>Octopus</taxon>
    </lineage>
</organism>
<evidence type="ECO:0000256" key="4">
    <source>
        <dbReference type="ARBA" id="ARBA00012513"/>
    </source>
</evidence>
<dbReference type="PROSITE" id="PS00108">
    <property type="entry name" value="PROTEIN_KINASE_ST"/>
    <property type="match status" value="1"/>
</dbReference>
<dbReference type="InterPro" id="IPR017441">
    <property type="entry name" value="Protein_kinase_ATP_BS"/>
</dbReference>
<dbReference type="FunFam" id="1.10.510.10:FF:000057">
    <property type="entry name" value="Non-specific serine/threonine protein kinase"/>
    <property type="match status" value="1"/>
</dbReference>
<evidence type="ECO:0000256" key="5">
    <source>
        <dbReference type="ARBA" id="ARBA00022490"/>
    </source>
</evidence>
<evidence type="ECO:0000256" key="3">
    <source>
        <dbReference type="ARBA" id="ARBA00009903"/>
    </source>
</evidence>
<dbReference type="InterPro" id="IPR049761">
    <property type="entry name" value="LATS1-like_MobB"/>
</dbReference>
<evidence type="ECO:0000256" key="1">
    <source>
        <dbReference type="ARBA" id="ARBA00001946"/>
    </source>
</evidence>
<name>A0A6P7TWQ1_9MOLL</name>
<feature type="region of interest" description="Disordered" evidence="17">
    <location>
        <begin position="1"/>
        <end position="62"/>
    </location>
</feature>
<feature type="compositionally biased region" description="Polar residues" evidence="17">
    <location>
        <begin position="569"/>
        <end position="579"/>
    </location>
</feature>
<gene>
    <name evidence="21" type="primary">LOC115230078</name>
</gene>
<evidence type="ECO:0000259" key="18">
    <source>
        <dbReference type="PROSITE" id="PS50011"/>
    </source>
</evidence>
<keyword evidence="20" id="KW-1185">Reference proteome</keyword>
<evidence type="ECO:0000256" key="11">
    <source>
        <dbReference type="ARBA" id="ARBA00022777"/>
    </source>
</evidence>
<dbReference type="InterPro" id="IPR000961">
    <property type="entry name" value="AGC-kinase_C"/>
</dbReference>
<keyword evidence="6" id="KW-0723">Serine/threonine-protein kinase</keyword>
<dbReference type="PANTHER" id="PTHR22988">
    <property type="entry name" value="MYOTONIC DYSTROPHY S/T KINASE-RELATED"/>
    <property type="match status" value="1"/>
</dbReference>
<dbReference type="GO" id="GO:0048731">
    <property type="term" value="P:system development"/>
    <property type="evidence" value="ECO:0007669"/>
    <property type="project" value="UniProtKB-ARBA"/>
</dbReference>
<dbReference type="Gene3D" id="1.10.510.10">
    <property type="entry name" value="Transferase(Phosphotransferase) domain 1"/>
    <property type="match status" value="2"/>
</dbReference>
<feature type="compositionally biased region" description="Low complexity" evidence="17">
    <location>
        <begin position="449"/>
        <end position="467"/>
    </location>
</feature>
<dbReference type="PROSITE" id="PS51285">
    <property type="entry name" value="AGC_KINASE_CTER"/>
    <property type="match status" value="1"/>
</dbReference>
<keyword evidence="7" id="KW-0597">Phosphoprotein</keyword>
<dbReference type="PROSITE" id="PS50011">
    <property type="entry name" value="PROTEIN_KINASE_DOM"/>
    <property type="match status" value="1"/>
</dbReference>
<dbReference type="InterPro" id="IPR011009">
    <property type="entry name" value="Kinase-like_dom_sf"/>
</dbReference>
<keyword evidence="10 16" id="KW-0547">Nucleotide-binding</keyword>
<evidence type="ECO:0000256" key="8">
    <source>
        <dbReference type="ARBA" id="ARBA00022679"/>
    </source>
</evidence>
<evidence type="ECO:0000256" key="10">
    <source>
        <dbReference type="ARBA" id="ARBA00022741"/>
    </source>
</evidence>
<evidence type="ECO:0000256" key="16">
    <source>
        <dbReference type="PROSITE-ProRule" id="PRU10141"/>
    </source>
</evidence>
<comment type="catalytic activity">
    <reaction evidence="14">
        <text>L-threonyl-[protein] + ATP = O-phospho-L-threonyl-[protein] + ADP + H(+)</text>
        <dbReference type="Rhea" id="RHEA:46608"/>
        <dbReference type="Rhea" id="RHEA-COMP:11060"/>
        <dbReference type="Rhea" id="RHEA-COMP:11605"/>
        <dbReference type="ChEBI" id="CHEBI:15378"/>
        <dbReference type="ChEBI" id="CHEBI:30013"/>
        <dbReference type="ChEBI" id="CHEBI:30616"/>
        <dbReference type="ChEBI" id="CHEBI:61977"/>
        <dbReference type="ChEBI" id="CHEBI:456216"/>
        <dbReference type="EC" id="2.7.11.1"/>
    </reaction>
</comment>
<evidence type="ECO:0000256" key="9">
    <source>
        <dbReference type="ARBA" id="ARBA00022723"/>
    </source>
</evidence>
<dbReference type="RefSeq" id="XP_029656168.1">
    <property type="nucleotide sequence ID" value="XM_029800308.2"/>
</dbReference>
<dbReference type="EC" id="2.7.11.1" evidence="4"/>
<accession>A0A6P7TWQ1</accession>
<evidence type="ECO:0000256" key="14">
    <source>
        <dbReference type="ARBA" id="ARBA00047899"/>
    </source>
</evidence>
<feature type="domain" description="Protein kinase" evidence="18">
    <location>
        <begin position="698"/>
        <end position="999"/>
    </location>
</feature>
<dbReference type="Gene3D" id="3.30.200.20">
    <property type="entry name" value="Phosphorylase Kinase, domain 1"/>
    <property type="match status" value="2"/>
</dbReference>
<dbReference type="GO" id="GO:0042308">
    <property type="term" value="P:negative regulation of protein import into nucleus"/>
    <property type="evidence" value="ECO:0007669"/>
    <property type="project" value="UniProtKB-ARBA"/>
</dbReference>
<feature type="region of interest" description="Disordered" evidence="17">
    <location>
        <begin position="431"/>
        <end position="527"/>
    </location>
</feature>
<keyword evidence="11 21" id="KW-0418">Kinase</keyword>
<evidence type="ECO:0000256" key="13">
    <source>
        <dbReference type="ARBA" id="ARBA00022842"/>
    </source>
</evidence>
<comment type="catalytic activity">
    <reaction evidence="15">
        <text>L-seryl-[protein] + ATP = O-phospho-L-seryl-[protein] + ADP + H(+)</text>
        <dbReference type="Rhea" id="RHEA:17989"/>
        <dbReference type="Rhea" id="RHEA-COMP:9863"/>
        <dbReference type="Rhea" id="RHEA-COMP:11604"/>
        <dbReference type="ChEBI" id="CHEBI:15378"/>
        <dbReference type="ChEBI" id="CHEBI:29999"/>
        <dbReference type="ChEBI" id="CHEBI:30616"/>
        <dbReference type="ChEBI" id="CHEBI:83421"/>
        <dbReference type="ChEBI" id="CHEBI:456216"/>
        <dbReference type="EC" id="2.7.11.1"/>
    </reaction>
</comment>
<feature type="compositionally biased region" description="Low complexity" evidence="17">
    <location>
        <begin position="335"/>
        <end position="389"/>
    </location>
</feature>
<dbReference type="CDD" id="cd05598">
    <property type="entry name" value="STKc_LATS"/>
    <property type="match status" value="1"/>
</dbReference>
<dbReference type="KEGG" id="osn:115230078"/>
<dbReference type="SUPFAM" id="SSF56112">
    <property type="entry name" value="Protein kinase-like (PK-like)"/>
    <property type="match status" value="1"/>
</dbReference>
<evidence type="ECO:0000256" key="6">
    <source>
        <dbReference type="ARBA" id="ARBA00022527"/>
    </source>
</evidence>